<comment type="caution">
    <text evidence="7">The sequence shown here is derived from an EMBL/GenBank/DDBJ whole genome shotgun (WGS) entry which is preliminary data.</text>
</comment>
<dbReference type="GO" id="GO:0043799">
    <property type="term" value="F:glycine oxidase activity"/>
    <property type="evidence" value="ECO:0007669"/>
    <property type="project" value="UniProtKB-EC"/>
</dbReference>
<evidence type="ECO:0000256" key="4">
    <source>
        <dbReference type="ARBA" id="ARBA00049872"/>
    </source>
</evidence>
<evidence type="ECO:0000256" key="5">
    <source>
        <dbReference type="ARBA" id="ARBA00050018"/>
    </source>
</evidence>
<dbReference type="EMBL" id="MWPX01000008">
    <property type="protein sequence ID" value="OUM49135.1"/>
    <property type="molecule type" value="Genomic_DNA"/>
</dbReference>
<evidence type="ECO:0000256" key="2">
    <source>
        <dbReference type="ARBA" id="ARBA00022977"/>
    </source>
</evidence>
<name>A0A1Y3MFD1_9BACI</name>
<dbReference type="UniPathway" id="UPA00060"/>
<gene>
    <name evidence="7" type="ORF">BW425_10035</name>
</gene>
<keyword evidence="3" id="KW-0560">Oxidoreductase</keyword>
<organism evidence="7 8">
    <name type="scientific">Bacillus pseudomycoides</name>
    <dbReference type="NCBI Taxonomy" id="64104"/>
    <lineage>
        <taxon>Bacteria</taxon>
        <taxon>Bacillati</taxon>
        <taxon>Bacillota</taxon>
        <taxon>Bacilli</taxon>
        <taxon>Bacillales</taxon>
        <taxon>Bacillaceae</taxon>
        <taxon>Bacillus</taxon>
        <taxon>Bacillus cereus group</taxon>
    </lineage>
</organism>
<evidence type="ECO:0000313" key="7">
    <source>
        <dbReference type="EMBL" id="OUM49135.1"/>
    </source>
</evidence>
<dbReference type="Gene3D" id="3.50.50.60">
    <property type="entry name" value="FAD/NAD(P)-binding domain"/>
    <property type="match status" value="1"/>
</dbReference>
<accession>A0A1Y3MFD1</accession>
<comment type="catalytic activity">
    <reaction evidence="4">
        <text>glycine + O2 + H2O = glyoxylate + H2O2 + NH4(+)</text>
        <dbReference type="Rhea" id="RHEA:11532"/>
        <dbReference type="ChEBI" id="CHEBI:15377"/>
        <dbReference type="ChEBI" id="CHEBI:15379"/>
        <dbReference type="ChEBI" id="CHEBI:16240"/>
        <dbReference type="ChEBI" id="CHEBI:28938"/>
        <dbReference type="ChEBI" id="CHEBI:36655"/>
        <dbReference type="ChEBI" id="CHEBI:57305"/>
        <dbReference type="EC" id="1.4.3.19"/>
    </reaction>
</comment>
<dbReference type="PANTHER" id="PTHR13847">
    <property type="entry name" value="SARCOSINE DEHYDROGENASE-RELATED"/>
    <property type="match status" value="1"/>
</dbReference>
<evidence type="ECO:0000259" key="6">
    <source>
        <dbReference type="Pfam" id="PF01266"/>
    </source>
</evidence>
<evidence type="ECO:0000313" key="8">
    <source>
        <dbReference type="Proteomes" id="UP000195321"/>
    </source>
</evidence>
<keyword evidence="2" id="KW-0784">Thiamine biosynthesis</keyword>
<sequence length="383" mass="42400">MSKKYDVAIIGGGVIGSSVAHFLAERGYQVAIVEKQRIASEASKAAAGLLGVQAEWDAYDPLFELARESRTIFPQLAVALREKTGIDIGYEEKGIYRIAQNEDEKTRILDIMDWQQKTGEESYFLTGDELYKKEPFLSSSIIGAVYYPKDGHVIAPELTKAFAHSAAISGADIYEQTEVFDIKIENNRVVGIVTNEGMITCEKVVIAGGSWSTKLLHHFHSEWGTYPVKGEVVAVKSRKPLLQSPIFQERFYIAPKRGGRYVIGATMKPHTFNKSVQPESITSILERAYTILPALKEAEWESTWAGLRPQSNHEVPYMGAHEEIKGLYACTGHYRNGILLSPVSGQYMANLIEGKQGNYLLDSLVSKSTYPALTGSKRLIDGG</sequence>
<feature type="domain" description="FAD dependent oxidoreductase" evidence="6">
    <location>
        <begin position="6"/>
        <end position="351"/>
    </location>
</feature>
<dbReference type="InterPro" id="IPR006076">
    <property type="entry name" value="FAD-dep_OxRdtase"/>
</dbReference>
<dbReference type="NCBIfam" id="TIGR02352">
    <property type="entry name" value="thiamin_ThiO"/>
    <property type="match status" value="1"/>
</dbReference>
<dbReference type="AlphaFoldDB" id="A0A1Y3MFD1"/>
<proteinExistence type="predicted"/>
<dbReference type="PANTHER" id="PTHR13847:SF289">
    <property type="entry name" value="GLYCINE OXIDASE"/>
    <property type="match status" value="1"/>
</dbReference>
<dbReference type="Pfam" id="PF01266">
    <property type="entry name" value="DAO"/>
    <property type="match status" value="1"/>
</dbReference>
<dbReference type="SUPFAM" id="SSF51905">
    <property type="entry name" value="FAD/NAD(P)-binding domain"/>
    <property type="match status" value="1"/>
</dbReference>
<dbReference type="GO" id="GO:0050660">
    <property type="term" value="F:flavin adenine dinucleotide binding"/>
    <property type="evidence" value="ECO:0007669"/>
    <property type="project" value="InterPro"/>
</dbReference>
<evidence type="ECO:0000256" key="1">
    <source>
        <dbReference type="ARBA" id="ARBA00004948"/>
    </source>
</evidence>
<dbReference type="GO" id="GO:0005737">
    <property type="term" value="C:cytoplasm"/>
    <property type="evidence" value="ECO:0007669"/>
    <property type="project" value="TreeGrafter"/>
</dbReference>
<dbReference type="InterPro" id="IPR036188">
    <property type="entry name" value="FAD/NAD-bd_sf"/>
</dbReference>
<reference evidence="7 8" key="1">
    <citation type="submission" date="2017-02" db="EMBL/GenBank/DDBJ databases">
        <title>Bacillus pseudomycoides isolate FSL K6-0042.</title>
        <authorList>
            <person name="Kovac J."/>
        </authorList>
    </citation>
    <scope>NUCLEOTIDE SEQUENCE [LARGE SCALE GENOMIC DNA]</scope>
    <source>
        <strain evidence="7 8">FSL K6-0042</strain>
    </source>
</reference>
<dbReference type="Proteomes" id="UP000195321">
    <property type="component" value="Unassembled WGS sequence"/>
</dbReference>
<dbReference type="GO" id="GO:0009229">
    <property type="term" value="P:thiamine diphosphate biosynthetic process"/>
    <property type="evidence" value="ECO:0007669"/>
    <property type="project" value="UniProtKB-UniPathway"/>
</dbReference>
<dbReference type="InterPro" id="IPR012727">
    <property type="entry name" value="Gly_oxidase_ThiO"/>
</dbReference>
<protein>
    <recommendedName>
        <fullName evidence="5">glycine oxidase</fullName>
        <ecNumber evidence="5">1.4.3.19</ecNumber>
    </recommendedName>
</protein>
<dbReference type="EC" id="1.4.3.19" evidence="5"/>
<comment type="pathway">
    <text evidence="1">Cofactor biosynthesis; thiamine diphosphate biosynthesis.</text>
</comment>
<dbReference type="GO" id="GO:0009228">
    <property type="term" value="P:thiamine biosynthetic process"/>
    <property type="evidence" value="ECO:0007669"/>
    <property type="project" value="UniProtKB-KW"/>
</dbReference>
<dbReference type="RefSeq" id="WP_016113176.1">
    <property type="nucleotide sequence ID" value="NZ_JBALMA010000079.1"/>
</dbReference>
<dbReference type="Gene3D" id="3.30.9.10">
    <property type="entry name" value="D-Amino Acid Oxidase, subunit A, domain 2"/>
    <property type="match status" value="1"/>
</dbReference>
<evidence type="ECO:0000256" key="3">
    <source>
        <dbReference type="ARBA" id="ARBA00023002"/>
    </source>
</evidence>
<dbReference type="SUPFAM" id="SSF54373">
    <property type="entry name" value="FAD-linked reductases, C-terminal domain"/>
    <property type="match status" value="1"/>
</dbReference>